<keyword evidence="3" id="KW-0472">Membrane</keyword>
<evidence type="ECO:0000256" key="3">
    <source>
        <dbReference type="SAM" id="Phobius"/>
    </source>
</evidence>
<evidence type="ECO:0000256" key="2">
    <source>
        <dbReference type="SAM" id="MobiDB-lite"/>
    </source>
</evidence>
<comment type="caution">
    <text evidence="4">The sequence shown here is derived from an EMBL/GenBank/DDBJ whole genome shotgun (WGS) entry which is preliminary data.</text>
</comment>
<dbReference type="EMBL" id="CAJOBR010000100">
    <property type="protein sequence ID" value="CAF4464535.1"/>
    <property type="molecule type" value="Genomic_DNA"/>
</dbReference>
<organism evidence="4 5">
    <name type="scientific">Rotaria socialis</name>
    <dbReference type="NCBI Taxonomy" id="392032"/>
    <lineage>
        <taxon>Eukaryota</taxon>
        <taxon>Metazoa</taxon>
        <taxon>Spiralia</taxon>
        <taxon>Gnathifera</taxon>
        <taxon>Rotifera</taxon>
        <taxon>Eurotatoria</taxon>
        <taxon>Bdelloidea</taxon>
        <taxon>Philodinida</taxon>
        <taxon>Philodinidae</taxon>
        <taxon>Rotaria</taxon>
    </lineage>
</organism>
<feature type="coiled-coil region" evidence="1">
    <location>
        <begin position="375"/>
        <end position="409"/>
    </location>
</feature>
<evidence type="ECO:0000256" key="1">
    <source>
        <dbReference type="SAM" id="Coils"/>
    </source>
</evidence>
<keyword evidence="3" id="KW-1133">Transmembrane helix</keyword>
<feature type="region of interest" description="Disordered" evidence="2">
    <location>
        <begin position="1"/>
        <end position="48"/>
    </location>
</feature>
<keyword evidence="3" id="KW-0812">Transmembrane</keyword>
<proteinExistence type="predicted"/>
<reference evidence="4" key="1">
    <citation type="submission" date="2021-02" db="EMBL/GenBank/DDBJ databases">
        <authorList>
            <person name="Nowell W R."/>
        </authorList>
    </citation>
    <scope>NUCLEOTIDE SEQUENCE</scope>
</reference>
<dbReference type="Proteomes" id="UP000663848">
    <property type="component" value="Unassembled WGS sequence"/>
</dbReference>
<feature type="compositionally biased region" description="Low complexity" evidence="2">
    <location>
        <begin position="28"/>
        <end position="40"/>
    </location>
</feature>
<evidence type="ECO:0000313" key="4">
    <source>
        <dbReference type="EMBL" id="CAF4464535.1"/>
    </source>
</evidence>
<protein>
    <submittedName>
        <fullName evidence="4">Uncharacterized protein</fullName>
    </submittedName>
</protein>
<evidence type="ECO:0000313" key="5">
    <source>
        <dbReference type="Proteomes" id="UP000663848"/>
    </source>
</evidence>
<sequence>MEDDEEHTYYGDAAILEPIAEQQDDEITTSPMSSSSMDTSFVEEERRAHEEIRQFEELEKQFASNRRGIRVKFDDEQVTPSIQTTVIKTEPCFQVNSTEDQVTKHFYQNQFQLKDEENNQGSNKILSRTPSERDSLEEEYVVAFEQEKDTSQKPNEIKNGNYNKIPDLLDQICCTSPGKSILKKSQKKERILTTKFDQTSDPRSTSPPTLNKKKSLSTRSDSNEIQHLAEATAKQTLSQTLPPIRSLFEPTINIFDTSLSNQVVPNTRRPARLQYYVKPYRGSTYIHPDINKKNRSRSLSEQRLGQESRASVWYTFSNQYNQPSTGEWNRRQHVSWSPVREYIHQGRNKVLKSPTKNQYEQKKEKNFISSLPDIIHQHRQEHDNTLQRYDRLLEKMRATDEQLQTLSRSWTNNTQKKTRSTCDLDLSLNKSTSSSTLFSPTSLQMCLIILVIFNLLFIYLFSKVNIWWSQSAAHTMTTEQRDEGEFQF</sequence>
<feature type="region of interest" description="Disordered" evidence="2">
    <location>
        <begin position="192"/>
        <end position="222"/>
    </location>
</feature>
<name>A0A820T0T2_9BILA</name>
<accession>A0A820T0T2</accession>
<dbReference type="AlphaFoldDB" id="A0A820T0T2"/>
<feature type="compositionally biased region" description="Polar residues" evidence="2">
    <location>
        <begin position="195"/>
        <end position="209"/>
    </location>
</feature>
<feature type="transmembrane region" description="Helical" evidence="3">
    <location>
        <begin position="442"/>
        <end position="461"/>
    </location>
</feature>
<gene>
    <name evidence="4" type="ORF">QYT958_LOCUS1707</name>
</gene>
<keyword evidence="1" id="KW-0175">Coiled coil</keyword>